<reference evidence="1" key="3">
    <citation type="submission" date="2021-05" db="UniProtKB">
        <authorList>
            <consortium name="EnsemblPlants"/>
        </authorList>
    </citation>
    <scope>IDENTIFICATION</scope>
    <source>
        <strain evidence="1">cv. B73</strain>
    </source>
</reference>
<dbReference type="AlphaFoldDB" id="A0A804RB66"/>
<keyword evidence="2" id="KW-1185">Reference proteome</keyword>
<reference evidence="2" key="1">
    <citation type="journal article" date="2009" name="Science">
        <title>The B73 maize genome: complexity, diversity, and dynamics.</title>
        <authorList>
            <person name="Schnable P.S."/>
            <person name="Ware D."/>
            <person name="Fulton R.S."/>
            <person name="Stein J.C."/>
            <person name="Wei F."/>
            <person name="Pasternak S."/>
            <person name="Liang C."/>
            <person name="Zhang J."/>
            <person name="Fulton L."/>
            <person name="Graves T.A."/>
            <person name="Minx P."/>
            <person name="Reily A.D."/>
            <person name="Courtney L."/>
            <person name="Kruchowski S.S."/>
            <person name="Tomlinson C."/>
            <person name="Strong C."/>
            <person name="Delehaunty K."/>
            <person name="Fronick C."/>
            <person name="Courtney B."/>
            <person name="Rock S.M."/>
            <person name="Belter E."/>
            <person name="Du F."/>
            <person name="Kim K."/>
            <person name="Abbott R.M."/>
            <person name="Cotton M."/>
            <person name="Levy A."/>
            <person name="Marchetto P."/>
            <person name="Ochoa K."/>
            <person name="Jackson S.M."/>
            <person name="Gillam B."/>
            <person name="Chen W."/>
            <person name="Yan L."/>
            <person name="Higginbotham J."/>
            <person name="Cardenas M."/>
            <person name="Waligorski J."/>
            <person name="Applebaum E."/>
            <person name="Phelps L."/>
            <person name="Falcone J."/>
            <person name="Kanchi K."/>
            <person name="Thane T."/>
            <person name="Scimone A."/>
            <person name="Thane N."/>
            <person name="Henke J."/>
            <person name="Wang T."/>
            <person name="Ruppert J."/>
            <person name="Shah N."/>
            <person name="Rotter K."/>
            <person name="Hodges J."/>
            <person name="Ingenthron E."/>
            <person name="Cordes M."/>
            <person name="Kohlberg S."/>
            <person name="Sgro J."/>
            <person name="Delgado B."/>
            <person name="Mead K."/>
            <person name="Chinwalla A."/>
            <person name="Leonard S."/>
            <person name="Crouse K."/>
            <person name="Collura K."/>
            <person name="Kudrna D."/>
            <person name="Currie J."/>
            <person name="He R."/>
            <person name="Angelova A."/>
            <person name="Rajasekar S."/>
            <person name="Mueller T."/>
            <person name="Lomeli R."/>
            <person name="Scara G."/>
            <person name="Ko A."/>
            <person name="Delaney K."/>
            <person name="Wissotski M."/>
            <person name="Lopez G."/>
            <person name="Campos D."/>
            <person name="Braidotti M."/>
            <person name="Ashley E."/>
            <person name="Golser W."/>
            <person name="Kim H."/>
            <person name="Lee S."/>
            <person name="Lin J."/>
            <person name="Dujmic Z."/>
            <person name="Kim W."/>
            <person name="Talag J."/>
            <person name="Zuccolo A."/>
            <person name="Fan C."/>
            <person name="Sebastian A."/>
            <person name="Kramer M."/>
            <person name="Spiegel L."/>
            <person name="Nascimento L."/>
            <person name="Zutavern T."/>
            <person name="Miller B."/>
            <person name="Ambroise C."/>
            <person name="Muller S."/>
            <person name="Spooner W."/>
            <person name="Narechania A."/>
            <person name="Ren L."/>
            <person name="Wei S."/>
            <person name="Kumari S."/>
            <person name="Faga B."/>
            <person name="Levy M.J."/>
            <person name="McMahan L."/>
            <person name="Van Buren P."/>
            <person name="Vaughn M.W."/>
            <person name="Ying K."/>
            <person name="Yeh C.-T."/>
            <person name="Emrich S.J."/>
            <person name="Jia Y."/>
            <person name="Kalyanaraman A."/>
            <person name="Hsia A.-P."/>
            <person name="Barbazuk W.B."/>
            <person name="Baucom R.S."/>
            <person name="Brutnell T.P."/>
            <person name="Carpita N.C."/>
            <person name="Chaparro C."/>
            <person name="Chia J.-M."/>
            <person name="Deragon J.-M."/>
            <person name="Estill J.C."/>
            <person name="Fu Y."/>
            <person name="Jeddeloh J.A."/>
            <person name="Han Y."/>
            <person name="Lee H."/>
            <person name="Li P."/>
            <person name="Lisch D.R."/>
            <person name="Liu S."/>
            <person name="Liu Z."/>
            <person name="Nagel D.H."/>
            <person name="McCann M.C."/>
            <person name="SanMiguel P."/>
            <person name="Myers A.M."/>
            <person name="Nettleton D."/>
            <person name="Nguyen J."/>
            <person name="Penning B.W."/>
            <person name="Ponnala L."/>
            <person name="Schneider K.L."/>
            <person name="Schwartz D.C."/>
            <person name="Sharma A."/>
            <person name="Soderlund C."/>
            <person name="Springer N.M."/>
            <person name="Sun Q."/>
            <person name="Wang H."/>
            <person name="Waterman M."/>
            <person name="Westerman R."/>
            <person name="Wolfgruber T.K."/>
            <person name="Yang L."/>
            <person name="Yu Y."/>
            <person name="Zhang L."/>
            <person name="Zhou S."/>
            <person name="Zhu Q."/>
            <person name="Bennetzen J.L."/>
            <person name="Dawe R.K."/>
            <person name="Jiang J."/>
            <person name="Jiang N."/>
            <person name="Presting G.G."/>
            <person name="Wessler S.R."/>
            <person name="Aluru S."/>
            <person name="Martienssen R.A."/>
            <person name="Clifton S.W."/>
            <person name="McCombie W.R."/>
            <person name="Wing R.A."/>
            <person name="Wilson R.K."/>
        </authorList>
    </citation>
    <scope>NUCLEOTIDE SEQUENCE [LARGE SCALE GENOMIC DNA]</scope>
    <source>
        <strain evidence="2">cv. B73</strain>
    </source>
</reference>
<dbReference type="Gramene" id="Zm00001eb412660_T001">
    <property type="protein sequence ID" value="Zm00001eb412660_P001"/>
    <property type="gene ID" value="Zm00001eb412660"/>
</dbReference>
<dbReference type="InParanoid" id="A0A804RB66"/>
<sequence>MLNTRIGRFRTLHHHNTPRYLAVEAREPKFWGQVYPPSPHCALCLQFSKCFLFFSFTDIAVAIMVDVEEVEAAVAQAERVHCLLVLGPGEGPVLAGCVGCDRLCEGQNSRMQWRRCEVDCRQPCPAGACNYPVPDTYQLPIC</sequence>
<reference evidence="1" key="2">
    <citation type="submission" date="2019-07" db="EMBL/GenBank/DDBJ databases">
        <authorList>
            <person name="Seetharam A."/>
            <person name="Woodhouse M."/>
            <person name="Cannon E."/>
        </authorList>
    </citation>
    <scope>NUCLEOTIDE SEQUENCE [LARGE SCALE GENOMIC DNA]</scope>
    <source>
        <strain evidence="1">cv. B73</strain>
    </source>
</reference>
<evidence type="ECO:0000313" key="1">
    <source>
        <dbReference type="EnsemblPlants" id="Zm00001eb412660_P001"/>
    </source>
</evidence>
<protein>
    <submittedName>
        <fullName evidence="1">Uncharacterized protein</fullName>
    </submittedName>
</protein>
<evidence type="ECO:0000313" key="2">
    <source>
        <dbReference type="Proteomes" id="UP000007305"/>
    </source>
</evidence>
<name>A0A804RB66_MAIZE</name>
<dbReference type="EnsemblPlants" id="Zm00001eb412660_T001">
    <property type="protein sequence ID" value="Zm00001eb412660_P001"/>
    <property type="gene ID" value="Zm00001eb412660"/>
</dbReference>
<dbReference type="Proteomes" id="UP000007305">
    <property type="component" value="Chromosome 10"/>
</dbReference>
<organism evidence="1 2">
    <name type="scientific">Zea mays</name>
    <name type="common">Maize</name>
    <dbReference type="NCBI Taxonomy" id="4577"/>
    <lineage>
        <taxon>Eukaryota</taxon>
        <taxon>Viridiplantae</taxon>
        <taxon>Streptophyta</taxon>
        <taxon>Embryophyta</taxon>
        <taxon>Tracheophyta</taxon>
        <taxon>Spermatophyta</taxon>
        <taxon>Magnoliopsida</taxon>
        <taxon>Liliopsida</taxon>
        <taxon>Poales</taxon>
        <taxon>Poaceae</taxon>
        <taxon>PACMAD clade</taxon>
        <taxon>Panicoideae</taxon>
        <taxon>Andropogonodae</taxon>
        <taxon>Andropogoneae</taxon>
        <taxon>Tripsacinae</taxon>
        <taxon>Zea</taxon>
    </lineage>
</organism>
<proteinExistence type="predicted"/>
<accession>A0A804RB66</accession>